<evidence type="ECO:0000313" key="2">
    <source>
        <dbReference type="Proteomes" id="UP001172680"/>
    </source>
</evidence>
<proteinExistence type="predicted"/>
<dbReference type="EMBL" id="JAPDRP010000013">
    <property type="protein sequence ID" value="KAJ9642530.1"/>
    <property type="molecule type" value="Genomic_DNA"/>
</dbReference>
<comment type="caution">
    <text evidence="1">The sequence shown here is derived from an EMBL/GenBank/DDBJ whole genome shotgun (WGS) entry which is preliminary data.</text>
</comment>
<dbReference type="Proteomes" id="UP001172680">
    <property type="component" value="Unassembled WGS sequence"/>
</dbReference>
<protein>
    <submittedName>
        <fullName evidence="1">Uncharacterized protein</fullName>
    </submittedName>
</protein>
<gene>
    <name evidence="1" type="ORF">H2199_004911</name>
</gene>
<reference evidence="1" key="1">
    <citation type="submission" date="2022-10" db="EMBL/GenBank/DDBJ databases">
        <title>Culturing micro-colonial fungi from biological soil crusts in the Mojave desert and describing Neophaeococcomyces mojavensis, and introducing the new genera and species Taxawa tesnikishii.</title>
        <authorList>
            <person name="Kurbessoian T."/>
            <person name="Stajich J.E."/>
        </authorList>
    </citation>
    <scope>NUCLEOTIDE SEQUENCE</scope>
    <source>
        <strain evidence="1">JES_115</strain>
    </source>
</reference>
<name>A0ACC2Z4I9_9PEZI</name>
<sequence length="412" mass="41169">MQLINKLSVAAVAALATLGSAHSHRRHAHIARQGYSNETVSHAYPTEVTGYPTGGETASPTEMTTSTIYSTATFTITSCAPTITNCPADATKVVTSVIAVSTTVCPKSEVGSSSSGYADSSSWAYPDPSSSAVDPIGTGVHSYPASSVAATETPIATEVTNSTLTYTLGTGSSTTVITTTIRRTSTQYATKTVIMTRPTSDANATETGPVGTESGSAPTTTISSTSTLTRVVTVYPVPAGSSSIGTVKEVDVTSSGAYPDVTGMPGYGEGPSSTEGSGNGASSTEGSGNGGSSTGLPGYGEGPSSTEGSGNSGSSTEGGSCVPTTVTITEQKLVTVTATPSPTHIENPIQSSSSAYYPTGGAGNDTDAYPTGVASTGFVTMSRPVKPTGYGNGRGNGRGWGKGASMATRVEL</sequence>
<accession>A0ACC2Z4I9</accession>
<organism evidence="1 2">
    <name type="scientific">Coniosporium tulheliwenetii</name>
    <dbReference type="NCBI Taxonomy" id="3383036"/>
    <lineage>
        <taxon>Eukaryota</taxon>
        <taxon>Fungi</taxon>
        <taxon>Dikarya</taxon>
        <taxon>Ascomycota</taxon>
        <taxon>Pezizomycotina</taxon>
        <taxon>Dothideomycetes</taxon>
        <taxon>Dothideomycetes incertae sedis</taxon>
        <taxon>Coniosporium</taxon>
    </lineage>
</organism>
<keyword evidence="2" id="KW-1185">Reference proteome</keyword>
<evidence type="ECO:0000313" key="1">
    <source>
        <dbReference type="EMBL" id="KAJ9642530.1"/>
    </source>
</evidence>